<dbReference type="Gene3D" id="3.40.50.1820">
    <property type="entry name" value="alpha/beta hydrolase"/>
    <property type="match status" value="1"/>
</dbReference>
<dbReference type="CDD" id="cd00519">
    <property type="entry name" value="Lipase_3"/>
    <property type="match status" value="1"/>
</dbReference>
<sequence>MKPTAFFILAGAACAVASPTVVVRQESSDKASPAEFELFSQYAQATYCAALFDTTVNTAVCTNGKSPVCTNFQGTVTVKEFTNAQFGTIAGYVATNPSKKHIVVAFKGTDPMSLVDVQTDLAKNLVSAQDLFPGQLCVGCNLHNGFKTAFTGLKADLEQTLKTELGKTGQESYRVVVTGHSLGGAVATIAGAYLRTRGIACDIYSYGSPRVGNQEFADLVTKDSNFSARITNGNDFVPAVPYGSLFRLGFYAHTYPEYWYKDGLLGAPKGYETTVTKCNSKEECAGPTCGKAQKIFDFLPAKFTCRVSDHTKYIDPAVLPCKDVRKPKSNDLKDAPITDEEFRKFLEEQEKDEEQMQE</sequence>
<feature type="signal peptide" evidence="3">
    <location>
        <begin position="1"/>
        <end position="17"/>
    </location>
</feature>
<feature type="chain" id="PRO_5007896737" evidence="3">
    <location>
        <begin position="18"/>
        <end position="358"/>
    </location>
</feature>
<dbReference type="SUPFAM" id="SSF53474">
    <property type="entry name" value="alpha/beta-Hydrolases"/>
    <property type="match status" value="1"/>
</dbReference>
<dbReference type="GO" id="GO:0006629">
    <property type="term" value="P:lipid metabolic process"/>
    <property type="evidence" value="ECO:0007669"/>
    <property type="project" value="InterPro"/>
</dbReference>
<evidence type="ECO:0000256" key="3">
    <source>
        <dbReference type="SAM" id="SignalP"/>
    </source>
</evidence>
<organism evidence="5 6">
    <name type="scientific">Akanthomyces lecanii RCEF 1005</name>
    <dbReference type="NCBI Taxonomy" id="1081108"/>
    <lineage>
        <taxon>Eukaryota</taxon>
        <taxon>Fungi</taxon>
        <taxon>Dikarya</taxon>
        <taxon>Ascomycota</taxon>
        <taxon>Pezizomycotina</taxon>
        <taxon>Sordariomycetes</taxon>
        <taxon>Hypocreomycetidae</taxon>
        <taxon>Hypocreales</taxon>
        <taxon>Cordycipitaceae</taxon>
        <taxon>Akanthomyces</taxon>
        <taxon>Cordyceps confragosa</taxon>
    </lineage>
</organism>
<dbReference type="GO" id="GO:0016787">
    <property type="term" value="F:hydrolase activity"/>
    <property type="evidence" value="ECO:0007669"/>
    <property type="project" value="UniProtKB-KW"/>
</dbReference>
<dbReference type="AlphaFoldDB" id="A0A168FEN4"/>
<evidence type="ECO:0000313" key="5">
    <source>
        <dbReference type="EMBL" id="OAA75080.1"/>
    </source>
</evidence>
<proteinExistence type="predicted"/>
<dbReference type="PANTHER" id="PTHR46640">
    <property type="entry name" value="TRIACYLGLYCEROL LIPASE, PUTATIVE (AFU_ORTHOLOGUE AFUA_6G06510)-RELATED"/>
    <property type="match status" value="1"/>
</dbReference>
<dbReference type="InterPro" id="IPR029058">
    <property type="entry name" value="AB_hydrolase_fold"/>
</dbReference>
<dbReference type="Proteomes" id="UP000076881">
    <property type="component" value="Unassembled WGS sequence"/>
</dbReference>
<reference evidence="5 6" key="1">
    <citation type="journal article" date="2016" name="Genome Biol. Evol.">
        <title>Divergent and convergent evolution of fungal pathogenicity.</title>
        <authorList>
            <person name="Shang Y."/>
            <person name="Xiao G."/>
            <person name="Zheng P."/>
            <person name="Cen K."/>
            <person name="Zhan S."/>
            <person name="Wang C."/>
        </authorList>
    </citation>
    <scope>NUCLEOTIDE SEQUENCE [LARGE SCALE GENOMIC DNA]</scope>
    <source>
        <strain evidence="5 6">RCEF 1005</strain>
    </source>
</reference>
<evidence type="ECO:0000259" key="4">
    <source>
        <dbReference type="Pfam" id="PF01764"/>
    </source>
</evidence>
<name>A0A168FEN4_CORDF</name>
<dbReference type="OrthoDB" id="426718at2759"/>
<accession>A0A168FEN4</accession>
<dbReference type="InterPro" id="IPR051299">
    <property type="entry name" value="AB_hydrolase_lip/est"/>
</dbReference>
<keyword evidence="2" id="KW-0378">Hydrolase</keyword>
<gene>
    <name evidence="5" type="ORF">LEL_07068</name>
</gene>
<comment type="caution">
    <text evidence="5">The sequence shown here is derived from an EMBL/GenBank/DDBJ whole genome shotgun (WGS) entry which is preliminary data.</text>
</comment>
<dbReference type="Pfam" id="PF01764">
    <property type="entry name" value="Lipase_3"/>
    <property type="match status" value="1"/>
</dbReference>
<dbReference type="PANTHER" id="PTHR46640:SF1">
    <property type="entry name" value="FUNGAL LIPASE-LIKE DOMAIN-CONTAINING PROTEIN-RELATED"/>
    <property type="match status" value="1"/>
</dbReference>
<evidence type="ECO:0000313" key="6">
    <source>
        <dbReference type="Proteomes" id="UP000076881"/>
    </source>
</evidence>
<keyword evidence="6" id="KW-1185">Reference proteome</keyword>
<dbReference type="STRING" id="1081108.A0A168FEN4"/>
<evidence type="ECO:0000256" key="2">
    <source>
        <dbReference type="ARBA" id="ARBA00022801"/>
    </source>
</evidence>
<dbReference type="InterPro" id="IPR002921">
    <property type="entry name" value="Fungal_lipase-type"/>
</dbReference>
<protein>
    <submittedName>
        <fullName evidence="5">Lipase</fullName>
    </submittedName>
</protein>
<dbReference type="EMBL" id="AZHF01000005">
    <property type="protein sequence ID" value="OAA75080.1"/>
    <property type="molecule type" value="Genomic_DNA"/>
</dbReference>
<evidence type="ECO:0000256" key="1">
    <source>
        <dbReference type="ARBA" id="ARBA00022729"/>
    </source>
</evidence>
<feature type="domain" description="Fungal lipase-type" evidence="4">
    <location>
        <begin position="103"/>
        <end position="242"/>
    </location>
</feature>
<keyword evidence="1 3" id="KW-0732">Signal</keyword>